<keyword evidence="2 3" id="KW-0808">Transferase</keyword>
<gene>
    <name evidence="3" type="ORF">SAMN05444955_103249</name>
</gene>
<dbReference type="EMBL" id="FOCQ01000003">
    <property type="protein sequence ID" value="SEM93481.1"/>
    <property type="molecule type" value="Genomic_DNA"/>
</dbReference>
<dbReference type="RefSeq" id="WP_089965872.1">
    <property type="nucleotide sequence ID" value="NZ_FOCQ01000003.1"/>
</dbReference>
<dbReference type="Proteomes" id="UP000199695">
    <property type="component" value="Unassembled WGS sequence"/>
</dbReference>
<organism evidence="3 4">
    <name type="scientific">Lihuaxuella thermophila</name>
    <dbReference type="NCBI Taxonomy" id="1173111"/>
    <lineage>
        <taxon>Bacteria</taxon>
        <taxon>Bacillati</taxon>
        <taxon>Bacillota</taxon>
        <taxon>Bacilli</taxon>
        <taxon>Bacillales</taxon>
        <taxon>Thermoactinomycetaceae</taxon>
        <taxon>Lihuaxuella</taxon>
    </lineage>
</organism>
<dbReference type="STRING" id="1173111.SAMN05444955_103249"/>
<name>A0A1H8CDZ1_9BACL</name>
<evidence type="ECO:0000256" key="1">
    <source>
        <dbReference type="ARBA" id="ARBA00022676"/>
    </source>
</evidence>
<protein>
    <submittedName>
        <fullName evidence="3">N-acetylglucosaminyldiphosphoundecaprenol N-acetyl-beta-D-mannosaminyltransferase</fullName>
    </submittedName>
</protein>
<dbReference type="InterPro" id="IPR004629">
    <property type="entry name" value="WecG_TagA_CpsF"/>
</dbReference>
<accession>A0A1H8CDZ1</accession>
<keyword evidence="1" id="KW-0328">Glycosyltransferase</keyword>
<dbReference type="OrthoDB" id="9771846at2"/>
<evidence type="ECO:0000313" key="3">
    <source>
        <dbReference type="EMBL" id="SEM93481.1"/>
    </source>
</evidence>
<dbReference type="PANTHER" id="PTHR34136:SF1">
    <property type="entry name" value="UDP-N-ACETYL-D-MANNOSAMINURONIC ACID TRANSFERASE"/>
    <property type="match status" value="1"/>
</dbReference>
<evidence type="ECO:0000256" key="2">
    <source>
        <dbReference type="ARBA" id="ARBA00022679"/>
    </source>
</evidence>
<dbReference type="AlphaFoldDB" id="A0A1H8CDZ1"/>
<dbReference type="CDD" id="cd06533">
    <property type="entry name" value="Glyco_transf_WecG_TagA"/>
    <property type="match status" value="1"/>
</dbReference>
<dbReference type="PANTHER" id="PTHR34136">
    <property type="match status" value="1"/>
</dbReference>
<reference evidence="3 4" key="1">
    <citation type="submission" date="2016-10" db="EMBL/GenBank/DDBJ databases">
        <authorList>
            <person name="de Groot N.N."/>
        </authorList>
    </citation>
    <scope>NUCLEOTIDE SEQUENCE [LARGE SCALE GENOMIC DNA]</scope>
    <source>
        <strain evidence="3 4">DSM 46701</strain>
    </source>
</reference>
<dbReference type="Pfam" id="PF03808">
    <property type="entry name" value="Glyco_tran_WecG"/>
    <property type="match status" value="1"/>
</dbReference>
<keyword evidence="4" id="KW-1185">Reference proteome</keyword>
<proteinExistence type="predicted"/>
<sequence>MPQILGVSVDALTMDDLHRIIGKIVSNDEKAIIANHNLHSLYIYHHDARMREFYKLAKYAHIDGMPIVFLGQRLGFQLERRHRVTYVDWIRPLMKEAVQNHWRVFFLGSKPGVGEKAAELLSSEFPGLKIHTHHGYFDITPESVENQSILEQIRRVNPHLLLVGMGMPRQERWILENLNDISANVILPAGACMDYVAGVVPTPPRWMGQVGLEWLYRLFSEPKRLWRRYLIEPWFILRLFLKELVGNRAHRQE</sequence>
<evidence type="ECO:0000313" key="4">
    <source>
        <dbReference type="Proteomes" id="UP000199695"/>
    </source>
</evidence>
<dbReference type="GO" id="GO:0016758">
    <property type="term" value="F:hexosyltransferase activity"/>
    <property type="evidence" value="ECO:0007669"/>
    <property type="project" value="TreeGrafter"/>
</dbReference>
<dbReference type="NCBIfam" id="TIGR00696">
    <property type="entry name" value="wecG_tagA_cpsF"/>
    <property type="match status" value="1"/>
</dbReference>